<keyword evidence="3" id="KW-1185">Reference proteome</keyword>
<feature type="region of interest" description="Disordered" evidence="1">
    <location>
        <begin position="48"/>
        <end position="68"/>
    </location>
</feature>
<name>A0ABW1CB07_9ACTN</name>
<sequence length="107" mass="11309">MDAVHRDHAEVEDRVRTNKAMGLRNLPSKTWNVNVGWILACNIAASSAPTSSASPSAVTSSASAPWADMSAERLVPHLTRSLRGRLLEHRPPDSPSADIGGATVTPG</sequence>
<evidence type="ECO:0000313" key="2">
    <source>
        <dbReference type="EMBL" id="MFC5821980.1"/>
    </source>
</evidence>
<reference evidence="3" key="1">
    <citation type="journal article" date="2019" name="Int. J. Syst. Evol. Microbiol.">
        <title>The Global Catalogue of Microorganisms (GCM) 10K type strain sequencing project: providing services to taxonomists for standard genome sequencing and annotation.</title>
        <authorList>
            <consortium name="The Broad Institute Genomics Platform"/>
            <consortium name="The Broad Institute Genome Sequencing Center for Infectious Disease"/>
            <person name="Wu L."/>
            <person name="Ma J."/>
        </authorList>
    </citation>
    <scope>NUCLEOTIDE SEQUENCE [LARGE SCALE GENOMIC DNA]</scope>
    <source>
        <strain evidence="3">CGMCC 4.7106</strain>
    </source>
</reference>
<feature type="compositionally biased region" description="Low complexity" evidence="1">
    <location>
        <begin position="48"/>
        <end position="65"/>
    </location>
</feature>
<comment type="caution">
    <text evidence="2">The sequence shown here is derived from an EMBL/GenBank/DDBJ whole genome shotgun (WGS) entry which is preliminary data.</text>
</comment>
<protein>
    <submittedName>
        <fullName evidence="2">Uncharacterized protein</fullName>
    </submittedName>
</protein>
<feature type="region of interest" description="Disordered" evidence="1">
    <location>
        <begin position="82"/>
        <end position="107"/>
    </location>
</feature>
<gene>
    <name evidence="2" type="ORF">ACFPUY_43455</name>
</gene>
<dbReference type="Proteomes" id="UP001596096">
    <property type="component" value="Unassembled WGS sequence"/>
</dbReference>
<evidence type="ECO:0000313" key="3">
    <source>
        <dbReference type="Proteomes" id="UP001596096"/>
    </source>
</evidence>
<organism evidence="2 3">
    <name type="scientific">Nonomuraea harbinensis</name>
    <dbReference type="NCBI Taxonomy" id="1286938"/>
    <lineage>
        <taxon>Bacteria</taxon>
        <taxon>Bacillati</taxon>
        <taxon>Actinomycetota</taxon>
        <taxon>Actinomycetes</taxon>
        <taxon>Streptosporangiales</taxon>
        <taxon>Streptosporangiaceae</taxon>
        <taxon>Nonomuraea</taxon>
    </lineage>
</organism>
<proteinExistence type="predicted"/>
<dbReference type="RefSeq" id="WP_246641275.1">
    <property type="nucleotide sequence ID" value="NZ_JAHKRN010000075.1"/>
</dbReference>
<dbReference type="EMBL" id="JBHSNW010000044">
    <property type="protein sequence ID" value="MFC5821980.1"/>
    <property type="molecule type" value="Genomic_DNA"/>
</dbReference>
<evidence type="ECO:0000256" key="1">
    <source>
        <dbReference type="SAM" id="MobiDB-lite"/>
    </source>
</evidence>
<accession>A0ABW1CB07</accession>